<reference evidence="1 2" key="1">
    <citation type="submission" date="2019-09" db="EMBL/GenBank/DDBJ databases">
        <title>Genome sequence of Rhodovastum atsumiense, a diverse member of the Acetobacteraceae family of non-sulfur purple photosynthetic bacteria.</title>
        <authorList>
            <person name="Meyer T."/>
            <person name="Kyndt J."/>
        </authorList>
    </citation>
    <scope>NUCLEOTIDE SEQUENCE [LARGE SCALE GENOMIC DNA]</scope>
    <source>
        <strain evidence="1 2">DSM 21279</strain>
    </source>
</reference>
<organism evidence="1 2">
    <name type="scientific">Rhodovastum atsumiense</name>
    <dbReference type="NCBI Taxonomy" id="504468"/>
    <lineage>
        <taxon>Bacteria</taxon>
        <taxon>Pseudomonadati</taxon>
        <taxon>Pseudomonadota</taxon>
        <taxon>Alphaproteobacteria</taxon>
        <taxon>Acetobacterales</taxon>
        <taxon>Acetobacteraceae</taxon>
        <taxon>Rhodovastum</taxon>
    </lineage>
</organism>
<evidence type="ECO:0008006" key="3">
    <source>
        <dbReference type="Google" id="ProtNLM"/>
    </source>
</evidence>
<proteinExistence type="predicted"/>
<evidence type="ECO:0000313" key="1">
    <source>
        <dbReference type="EMBL" id="KAA5612869.1"/>
    </source>
</evidence>
<dbReference type="AlphaFoldDB" id="A0A5M6IY28"/>
<gene>
    <name evidence="1" type="ORF">F1189_07445</name>
</gene>
<keyword evidence="2" id="KW-1185">Reference proteome</keyword>
<dbReference type="EMBL" id="VWPK01000009">
    <property type="protein sequence ID" value="KAA5612869.1"/>
    <property type="molecule type" value="Genomic_DNA"/>
</dbReference>
<sequence>MVFIDDHCRGEAWRFASAIERWLLAEAQLGPAAGRCAGAVVNYLEPDGGWNGAYPEICGYFLQFLAAAAPEGEAGPHREAARRVVLWLAAVGAGGAPLTLYHRRAETEAGDWRNHCLFAFDLAIVLRGLDAAAQRWPGLLPAGVMEPYAAALAGITAEGALASHVRRLGKPSVPVPVKWSTLPGLHHLKAAAALAGLGRPELAAIARATVAREARLLDRHGRERMRELHPFLYGIEGWLTLWGQGGAAQDLERARTGFAWAFGQLDLATGWMPPVVGAPPPAFRSDVLAQMLRAGLVLEAAGALPGEVAPAWPRGRAALAASLRAMVTPEGAVAFDATARHRNSWAGMFAWQAFRFLDAVQAGMPASRLAEGII</sequence>
<protein>
    <recommendedName>
        <fullName evidence="3">Mannose-6-phosphate isomerase</fullName>
    </recommendedName>
</protein>
<accession>A0A5M6IY28</accession>
<evidence type="ECO:0000313" key="2">
    <source>
        <dbReference type="Proteomes" id="UP000325255"/>
    </source>
</evidence>
<name>A0A5M6IY28_9PROT</name>
<dbReference type="OrthoDB" id="5943079at2"/>
<dbReference type="RefSeq" id="WP_150040096.1">
    <property type="nucleotide sequence ID" value="NZ_OW485601.1"/>
</dbReference>
<dbReference type="Proteomes" id="UP000325255">
    <property type="component" value="Unassembled WGS sequence"/>
</dbReference>
<comment type="caution">
    <text evidence="1">The sequence shown here is derived from an EMBL/GenBank/DDBJ whole genome shotgun (WGS) entry which is preliminary data.</text>
</comment>